<evidence type="ECO:0000313" key="2">
    <source>
        <dbReference type="EMBL" id="GAV99394.1"/>
    </source>
</evidence>
<evidence type="ECO:0000313" key="3">
    <source>
        <dbReference type="Proteomes" id="UP000188533"/>
    </source>
</evidence>
<dbReference type="AlphaFoldDB" id="A0A1Q3DWM1"/>
<dbReference type="Proteomes" id="UP000188533">
    <property type="component" value="Unassembled WGS sequence"/>
</dbReference>
<sequence length="247" mass="27752">MVLDIPLDKAAFIGLWIESILYGCHTIVFLSSLYLLRNSKSSLKFNPALTAVMLTVMFALSTTHVSINFARGLVAFVSYQETPFGASIYLKKLWALSNVMKQATYVTNILVGDSFAIYRSYIILTDTHFKCDKKFSKLVVFPICSLISSAVCGFKSVYNLSQISHFGESVFINEYFRYHVLVFIVCKSRQTEKPLVSTTQNPYRKACFSLLQFGIIIPASLTASLILYSLKMNANYIVLDSMSQIAL</sequence>
<accession>A0A1Q3DWM1</accession>
<organism evidence="2 3">
    <name type="scientific">Lentinula edodes</name>
    <name type="common">Shiitake mushroom</name>
    <name type="synonym">Lentinus edodes</name>
    <dbReference type="NCBI Taxonomy" id="5353"/>
    <lineage>
        <taxon>Eukaryota</taxon>
        <taxon>Fungi</taxon>
        <taxon>Dikarya</taxon>
        <taxon>Basidiomycota</taxon>
        <taxon>Agaricomycotina</taxon>
        <taxon>Agaricomycetes</taxon>
        <taxon>Agaricomycetidae</taxon>
        <taxon>Agaricales</taxon>
        <taxon>Marasmiineae</taxon>
        <taxon>Omphalotaceae</taxon>
        <taxon>Lentinula</taxon>
    </lineage>
</organism>
<feature type="transmembrane region" description="Helical" evidence="1">
    <location>
        <begin position="207"/>
        <end position="230"/>
    </location>
</feature>
<evidence type="ECO:0000256" key="1">
    <source>
        <dbReference type="SAM" id="Phobius"/>
    </source>
</evidence>
<proteinExistence type="predicted"/>
<keyword evidence="1" id="KW-0472">Membrane</keyword>
<feature type="transmembrane region" description="Helical" evidence="1">
    <location>
        <begin position="138"/>
        <end position="158"/>
    </location>
</feature>
<dbReference type="EMBL" id="BDGU01000013">
    <property type="protein sequence ID" value="GAV99394.1"/>
    <property type="molecule type" value="Genomic_DNA"/>
</dbReference>
<protein>
    <recommendedName>
        <fullName evidence="4">Pheromone receptor</fullName>
    </recommendedName>
</protein>
<keyword evidence="1" id="KW-0812">Transmembrane</keyword>
<name>A0A1Q3DWM1_LENED</name>
<keyword evidence="1" id="KW-1133">Transmembrane helix</keyword>
<evidence type="ECO:0008006" key="4">
    <source>
        <dbReference type="Google" id="ProtNLM"/>
    </source>
</evidence>
<reference evidence="2 3" key="1">
    <citation type="submission" date="2016-08" db="EMBL/GenBank/DDBJ databases">
        <authorList>
            <consortium name="Lentinula edodes genome sequencing consortium"/>
            <person name="Sakamoto Y."/>
            <person name="Nakade K."/>
            <person name="Sato S."/>
            <person name="Yoshida Y."/>
            <person name="Miyazaki K."/>
            <person name="Natsume S."/>
            <person name="Konno N."/>
        </authorList>
    </citation>
    <scope>NUCLEOTIDE SEQUENCE [LARGE SCALE GENOMIC DNA]</scope>
    <source>
        <strain evidence="2 3">NBRC 111202</strain>
    </source>
</reference>
<keyword evidence="3" id="KW-1185">Reference proteome</keyword>
<feature type="transmembrane region" description="Helical" evidence="1">
    <location>
        <begin position="48"/>
        <end position="67"/>
    </location>
</feature>
<gene>
    <name evidence="2" type="ORF">LENED_000849</name>
</gene>
<reference evidence="2 3" key="2">
    <citation type="submission" date="2017-02" db="EMBL/GenBank/DDBJ databases">
        <title>A genome survey and senescence transcriptome analysis in Lentinula edodes.</title>
        <authorList>
            <person name="Sakamoto Y."/>
            <person name="Nakade K."/>
            <person name="Sato S."/>
            <person name="Yoshida Y."/>
            <person name="Miyazaki K."/>
            <person name="Natsume S."/>
            <person name="Konno N."/>
        </authorList>
    </citation>
    <scope>NUCLEOTIDE SEQUENCE [LARGE SCALE GENOMIC DNA]</scope>
    <source>
        <strain evidence="2 3">NBRC 111202</strain>
    </source>
</reference>
<comment type="caution">
    <text evidence="2">The sequence shown here is derived from an EMBL/GenBank/DDBJ whole genome shotgun (WGS) entry which is preliminary data.</text>
</comment>
<feature type="transmembrane region" description="Helical" evidence="1">
    <location>
        <begin position="12"/>
        <end position="36"/>
    </location>
</feature>